<evidence type="ECO:0000313" key="2">
    <source>
        <dbReference type="Proteomes" id="UP000186917"/>
    </source>
</evidence>
<proteinExistence type="predicted"/>
<name>A0A173MC17_9BACT</name>
<protein>
    <submittedName>
        <fullName evidence="1">Uncharacterized protein</fullName>
    </submittedName>
</protein>
<evidence type="ECO:0000313" key="1">
    <source>
        <dbReference type="EMBL" id="SIT34262.1"/>
    </source>
</evidence>
<dbReference type="STRING" id="477680.SAMN05421788_11581"/>
<accession>A0A173MC17</accession>
<keyword evidence="2" id="KW-1185">Reference proteome</keyword>
<sequence>MQKTTQQQSSSHTIPIDVFLEVVHILLDNNLSWQVEGINDREGSLLIQISQQTGLSKHQKAMENIKGILSDYGYYVKGTPLDATYEM</sequence>
<dbReference type="OrthoDB" id="676712at2"/>
<reference evidence="2" key="1">
    <citation type="submission" date="2017-01" db="EMBL/GenBank/DDBJ databases">
        <authorList>
            <person name="Varghese N."/>
            <person name="Submissions S."/>
        </authorList>
    </citation>
    <scope>NUCLEOTIDE SEQUENCE [LARGE SCALE GENOMIC DNA]</scope>
    <source>
        <strain evidence="2">DSM 21054</strain>
    </source>
</reference>
<dbReference type="RefSeq" id="WP_076382645.1">
    <property type="nucleotide sequence ID" value="NZ_AP017422.1"/>
</dbReference>
<dbReference type="Proteomes" id="UP000186917">
    <property type="component" value="Unassembled WGS sequence"/>
</dbReference>
<organism evidence="1 2">
    <name type="scientific">Filimonas lacunae</name>
    <dbReference type="NCBI Taxonomy" id="477680"/>
    <lineage>
        <taxon>Bacteria</taxon>
        <taxon>Pseudomonadati</taxon>
        <taxon>Bacteroidota</taxon>
        <taxon>Chitinophagia</taxon>
        <taxon>Chitinophagales</taxon>
        <taxon>Chitinophagaceae</taxon>
        <taxon>Filimonas</taxon>
    </lineage>
</organism>
<dbReference type="KEGG" id="fln:FLA_1084"/>
<gene>
    <name evidence="1" type="ORF">SAMN05421788_11581</name>
</gene>
<dbReference type="EMBL" id="FTOR01000015">
    <property type="protein sequence ID" value="SIT34262.1"/>
    <property type="molecule type" value="Genomic_DNA"/>
</dbReference>
<dbReference type="AlphaFoldDB" id="A0A173MC17"/>